<keyword evidence="2" id="KW-1185">Reference proteome</keyword>
<protein>
    <submittedName>
        <fullName evidence="1">Uncharacterized protein</fullName>
    </submittedName>
</protein>
<sequence>MGDINNSEPMAERISRLDLDYAYTTCRLAEPRETLTLEEAKAILDRLYESGVPFFTKELIQDMWDQTKRDPVQGDIIFTKDITGAIVEYDVETGKVRPWVLADDTELEYVW</sequence>
<evidence type="ECO:0000313" key="1">
    <source>
        <dbReference type="EMBL" id="KAJ5496654.1"/>
    </source>
</evidence>
<reference evidence="1" key="2">
    <citation type="journal article" date="2023" name="IMA Fungus">
        <title>Comparative genomic study of the Penicillium genus elucidates a diverse pangenome and 15 lateral gene transfer events.</title>
        <authorList>
            <person name="Petersen C."/>
            <person name="Sorensen T."/>
            <person name="Nielsen M.R."/>
            <person name="Sondergaard T.E."/>
            <person name="Sorensen J.L."/>
            <person name="Fitzpatrick D.A."/>
            <person name="Frisvad J.C."/>
            <person name="Nielsen K.L."/>
        </authorList>
    </citation>
    <scope>NUCLEOTIDE SEQUENCE</scope>
    <source>
        <strain evidence="1">IBT 29495</strain>
    </source>
</reference>
<dbReference type="AlphaFoldDB" id="A0A9W9XQR3"/>
<proteinExistence type="predicted"/>
<dbReference type="EMBL" id="JAPWDS010000005">
    <property type="protein sequence ID" value="KAJ5496654.1"/>
    <property type="molecule type" value="Genomic_DNA"/>
</dbReference>
<gene>
    <name evidence="1" type="ORF">N7463_008641</name>
</gene>
<dbReference type="OrthoDB" id="5230585at2759"/>
<dbReference type="Proteomes" id="UP001149954">
    <property type="component" value="Unassembled WGS sequence"/>
</dbReference>
<accession>A0A9W9XQR3</accession>
<comment type="caution">
    <text evidence="1">The sequence shown here is derived from an EMBL/GenBank/DDBJ whole genome shotgun (WGS) entry which is preliminary data.</text>
</comment>
<reference evidence="1" key="1">
    <citation type="submission" date="2022-12" db="EMBL/GenBank/DDBJ databases">
        <authorList>
            <person name="Petersen C."/>
        </authorList>
    </citation>
    <scope>NUCLEOTIDE SEQUENCE</scope>
    <source>
        <strain evidence="1">IBT 29495</strain>
    </source>
</reference>
<name>A0A9W9XQR3_9EURO</name>
<evidence type="ECO:0000313" key="2">
    <source>
        <dbReference type="Proteomes" id="UP001149954"/>
    </source>
</evidence>
<organism evidence="1 2">
    <name type="scientific">Penicillium fimorum</name>
    <dbReference type="NCBI Taxonomy" id="1882269"/>
    <lineage>
        <taxon>Eukaryota</taxon>
        <taxon>Fungi</taxon>
        <taxon>Dikarya</taxon>
        <taxon>Ascomycota</taxon>
        <taxon>Pezizomycotina</taxon>
        <taxon>Eurotiomycetes</taxon>
        <taxon>Eurotiomycetidae</taxon>
        <taxon>Eurotiales</taxon>
        <taxon>Aspergillaceae</taxon>
        <taxon>Penicillium</taxon>
    </lineage>
</organism>